<accession>A0A507QV21</accession>
<evidence type="ECO:0000256" key="1">
    <source>
        <dbReference type="SAM" id="MobiDB-lite"/>
    </source>
</evidence>
<dbReference type="Proteomes" id="UP000319663">
    <property type="component" value="Unassembled WGS sequence"/>
</dbReference>
<dbReference type="EMBL" id="VIFY01000092">
    <property type="protein sequence ID" value="TQB70877.1"/>
    <property type="molecule type" value="Genomic_DNA"/>
</dbReference>
<feature type="compositionally biased region" description="Basic and acidic residues" evidence="1">
    <location>
        <begin position="30"/>
        <end position="43"/>
    </location>
</feature>
<feature type="region of interest" description="Disordered" evidence="1">
    <location>
        <begin position="1"/>
        <end position="46"/>
    </location>
</feature>
<feature type="compositionally biased region" description="Basic and acidic residues" evidence="1">
    <location>
        <begin position="1"/>
        <end position="10"/>
    </location>
</feature>
<reference evidence="2 3" key="1">
    <citation type="submission" date="2019-06" db="EMBL/GenBank/DDBJ databases">
        <title>Wine fermentation using esterase from Monascus purpureus.</title>
        <authorList>
            <person name="Geng C."/>
            <person name="Zhang Y."/>
        </authorList>
    </citation>
    <scope>NUCLEOTIDE SEQUENCE [LARGE SCALE GENOMIC DNA]</scope>
    <source>
        <strain evidence="2">HQ1</strain>
    </source>
</reference>
<proteinExistence type="predicted"/>
<comment type="caution">
    <text evidence="2">The sequence shown here is derived from an EMBL/GenBank/DDBJ whole genome shotgun (WGS) entry which is preliminary data.</text>
</comment>
<sequence>MIGSAKDDLGKAAIAEAGAKEPSEEQPGEELEKLEHGNEERIEALQGDDTIYEDLELDAKNYPKVPTTWNFQE</sequence>
<organism evidence="2 3">
    <name type="scientific">Monascus purpureus</name>
    <name type="common">Red mold</name>
    <name type="synonym">Monascus anka</name>
    <dbReference type="NCBI Taxonomy" id="5098"/>
    <lineage>
        <taxon>Eukaryota</taxon>
        <taxon>Fungi</taxon>
        <taxon>Dikarya</taxon>
        <taxon>Ascomycota</taxon>
        <taxon>Pezizomycotina</taxon>
        <taxon>Eurotiomycetes</taxon>
        <taxon>Eurotiomycetidae</taxon>
        <taxon>Eurotiales</taxon>
        <taxon>Aspergillaceae</taxon>
        <taxon>Monascus</taxon>
    </lineage>
</organism>
<dbReference type="STRING" id="5098.A0A507QV21"/>
<protein>
    <submittedName>
        <fullName evidence="2">Uncharacterized protein</fullName>
    </submittedName>
</protein>
<name>A0A507QV21_MONPU</name>
<evidence type="ECO:0000313" key="3">
    <source>
        <dbReference type="Proteomes" id="UP000319663"/>
    </source>
</evidence>
<dbReference type="AlphaFoldDB" id="A0A507QV21"/>
<keyword evidence="3" id="KW-1185">Reference proteome</keyword>
<evidence type="ECO:0000313" key="2">
    <source>
        <dbReference type="EMBL" id="TQB70877.1"/>
    </source>
</evidence>
<gene>
    <name evidence="2" type="ORF">MPDQ_007971</name>
</gene>